<gene>
    <name evidence="2" type="ORF">WG926_18400</name>
</gene>
<feature type="chain" id="PRO_5045413582" evidence="1">
    <location>
        <begin position="19"/>
        <end position="195"/>
    </location>
</feature>
<organism evidence="2 3">
    <name type="scientific">Tistrella arctica</name>
    <dbReference type="NCBI Taxonomy" id="3133430"/>
    <lineage>
        <taxon>Bacteria</taxon>
        <taxon>Pseudomonadati</taxon>
        <taxon>Pseudomonadota</taxon>
        <taxon>Alphaproteobacteria</taxon>
        <taxon>Geminicoccales</taxon>
        <taxon>Geminicoccaceae</taxon>
        <taxon>Tistrella</taxon>
    </lineage>
</organism>
<keyword evidence="2" id="KW-0449">Lipoprotein</keyword>
<keyword evidence="1" id="KW-0732">Signal</keyword>
<evidence type="ECO:0000313" key="2">
    <source>
        <dbReference type="EMBL" id="MEN2990289.1"/>
    </source>
</evidence>
<dbReference type="PROSITE" id="PS51257">
    <property type="entry name" value="PROKAR_LIPOPROTEIN"/>
    <property type="match status" value="1"/>
</dbReference>
<dbReference type="Pfam" id="PF03923">
    <property type="entry name" value="Lipoprotein_16"/>
    <property type="match status" value="1"/>
</dbReference>
<protein>
    <submittedName>
        <fullName evidence="2">YajG family lipoprotein</fullName>
    </submittedName>
</protein>
<feature type="signal peptide" evidence="1">
    <location>
        <begin position="1"/>
        <end position="18"/>
    </location>
</feature>
<reference evidence="2 3" key="1">
    <citation type="submission" date="2024-03" db="EMBL/GenBank/DDBJ databases">
        <title>High-quality draft genome sequencing of Tistrella sp. BH-R2-4.</title>
        <authorList>
            <person name="Dong C."/>
        </authorList>
    </citation>
    <scope>NUCLEOTIDE SEQUENCE [LARGE SCALE GENOMIC DNA]</scope>
    <source>
        <strain evidence="2 3">BH-R2-4</strain>
    </source>
</reference>
<evidence type="ECO:0000313" key="3">
    <source>
        <dbReference type="Proteomes" id="UP001413721"/>
    </source>
</evidence>
<accession>A0ABU9YNA0</accession>
<dbReference type="InterPro" id="IPR005619">
    <property type="entry name" value="Uncharacterised_YajG"/>
</dbReference>
<keyword evidence="3" id="KW-1185">Reference proteome</keyword>
<evidence type="ECO:0000256" key="1">
    <source>
        <dbReference type="SAM" id="SignalP"/>
    </source>
</evidence>
<name>A0ABU9YNA0_9PROT</name>
<proteinExistence type="predicted"/>
<dbReference type="Proteomes" id="UP001413721">
    <property type="component" value="Unassembled WGS sequence"/>
</dbReference>
<dbReference type="EMBL" id="JBBKTW010000006">
    <property type="protein sequence ID" value="MEN2990289.1"/>
    <property type="molecule type" value="Genomic_DNA"/>
</dbReference>
<sequence>MKKLVLAVFALLIVSACAFTEDAVTVRYTAPANLAVVPGAEAVSVAVTPVDGRVANRDRVSSKKNGYDMETARIVATNDVVGEVAEAIKAELASLGFTIGDGGVAIVVETQTFYNDFKLGFWSSEAVAEVAFMLTARKPDGTLIYSRAYRAVGMNKEIMLMTGEAAEPALDEALRNAVLQVANDTDLQTALMAAR</sequence>
<comment type="caution">
    <text evidence="2">The sequence shown here is derived from an EMBL/GenBank/DDBJ whole genome shotgun (WGS) entry which is preliminary data.</text>
</comment>
<dbReference type="RefSeq" id="WP_345937972.1">
    <property type="nucleotide sequence ID" value="NZ_JBBKTW010000006.1"/>
</dbReference>